<evidence type="ECO:0000313" key="2">
    <source>
        <dbReference type="Proteomes" id="UP001358586"/>
    </source>
</evidence>
<organism evidence="1 2">
    <name type="scientific">Gossypium arboreum</name>
    <name type="common">Tree cotton</name>
    <name type="synonym">Gossypium nanking</name>
    <dbReference type="NCBI Taxonomy" id="29729"/>
    <lineage>
        <taxon>Eukaryota</taxon>
        <taxon>Viridiplantae</taxon>
        <taxon>Streptophyta</taxon>
        <taxon>Embryophyta</taxon>
        <taxon>Tracheophyta</taxon>
        <taxon>Spermatophyta</taxon>
        <taxon>Magnoliopsida</taxon>
        <taxon>eudicotyledons</taxon>
        <taxon>Gunneridae</taxon>
        <taxon>Pentapetalae</taxon>
        <taxon>rosids</taxon>
        <taxon>malvids</taxon>
        <taxon>Malvales</taxon>
        <taxon>Malvaceae</taxon>
        <taxon>Malvoideae</taxon>
        <taxon>Gossypium</taxon>
    </lineage>
</organism>
<comment type="caution">
    <text evidence="1">The sequence shown here is derived from an EMBL/GenBank/DDBJ whole genome shotgun (WGS) entry which is preliminary data.</text>
</comment>
<sequence length="141" mass="16254">MARIRQIAEALNLELFCEKRPSADMKLVREFYANLTLSKLAKVSVHGIKVPITSNTINEFFKLPDFEDDKYSSLMSNIESENLQEILEELKVSSSKWTVSKRSSPTYFHLTITILWLKAKILANVKMKGYSQGTITDWDLY</sequence>
<reference evidence="1 2" key="1">
    <citation type="submission" date="2023-03" db="EMBL/GenBank/DDBJ databases">
        <title>WGS of Gossypium arboreum.</title>
        <authorList>
            <person name="Yu D."/>
        </authorList>
    </citation>
    <scope>NUCLEOTIDE SEQUENCE [LARGE SCALE GENOMIC DNA]</scope>
    <source>
        <tissue evidence="1">Leaf</tissue>
    </source>
</reference>
<evidence type="ECO:0000313" key="1">
    <source>
        <dbReference type="EMBL" id="KAK5775782.1"/>
    </source>
</evidence>
<proteinExistence type="predicted"/>
<gene>
    <name evidence="1" type="ORF">PVK06_043722</name>
</gene>
<dbReference type="Proteomes" id="UP001358586">
    <property type="component" value="Chromosome 12"/>
</dbReference>
<protein>
    <submittedName>
        <fullName evidence="1">Uncharacterized protein</fullName>
    </submittedName>
</protein>
<name>A0ABR0MP69_GOSAR</name>
<dbReference type="EMBL" id="JARKNE010000012">
    <property type="protein sequence ID" value="KAK5775782.1"/>
    <property type="molecule type" value="Genomic_DNA"/>
</dbReference>
<accession>A0ABR0MP69</accession>
<keyword evidence="2" id="KW-1185">Reference proteome</keyword>